<evidence type="ECO:0000256" key="6">
    <source>
        <dbReference type="RuleBase" id="RU363032"/>
    </source>
</evidence>
<dbReference type="InterPro" id="IPR000515">
    <property type="entry name" value="MetI-like"/>
</dbReference>
<dbReference type="InterPro" id="IPR035906">
    <property type="entry name" value="MetI-like_sf"/>
</dbReference>
<feature type="domain" description="ABC transmembrane type-1" evidence="7">
    <location>
        <begin position="105"/>
        <end position="330"/>
    </location>
</feature>
<feature type="transmembrane region" description="Helical" evidence="6">
    <location>
        <begin position="104"/>
        <end position="128"/>
    </location>
</feature>
<evidence type="ECO:0000256" key="1">
    <source>
        <dbReference type="ARBA" id="ARBA00004141"/>
    </source>
</evidence>
<evidence type="ECO:0000256" key="3">
    <source>
        <dbReference type="ARBA" id="ARBA00022692"/>
    </source>
</evidence>
<feature type="transmembrane region" description="Helical" evidence="6">
    <location>
        <begin position="12"/>
        <end position="31"/>
    </location>
</feature>
<sequence>MTRGIFLKRVLSALITIFLAIVITFVLLRLTPGNAIDQWARDYAIEYNITIEEAYARVANMINYDPNEPILQQFTRYVGNLLQGNLGYSMVHQGLRVNDIIAKALPWTLFVSSIALVVSFIIGVYLGVKMAYNRKSWLDPVISIYSVVTNAIPDFILAIILLIVFSYGLGWFPINGAYDFYLAPGFNLPFIGSIFYYGALPILTYVLTLIGQWALMMKGSAVSILGDDYIEAAKARGLPEKLIVSKYVRKNAIIPLVTQLAVFLGGMLGGAILVENLFQYPGIGYFMAEATKQRDYIEATKQRDYIVMQGILLFIAITMIIANFIADLLYSKLDPRIRIEE</sequence>
<dbReference type="PATRIC" id="fig|217031.4.peg.5435"/>
<feature type="transmembrane region" description="Helical" evidence="6">
    <location>
        <begin position="155"/>
        <end position="174"/>
    </location>
</feature>
<dbReference type="PANTHER" id="PTHR43376">
    <property type="entry name" value="OLIGOPEPTIDE TRANSPORT SYSTEM PERMEASE PROTEIN"/>
    <property type="match status" value="1"/>
</dbReference>
<feature type="transmembrane region" description="Helical" evidence="6">
    <location>
        <begin position="252"/>
        <end position="274"/>
    </location>
</feature>
<organism evidence="8 9">
    <name type="scientific">Lederbergia galactosidilytica</name>
    <dbReference type="NCBI Taxonomy" id="217031"/>
    <lineage>
        <taxon>Bacteria</taxon>
        <taxon>Bacillati</taxon>
        <taxon>Bacillota</taxon>
        <taxon>Bacilli</taxon>
        <taxon>Bacillales</taxon>
        <taxon>Bacillaceae</taxon>
        <taxon>Lederbergia</taxon>
    </lineage>
</organism>
<evidence type="ECO:0000256" key="4">
    <source>
        <dbReference type="ARBA" id="ARBA00022989"/>
    </source>
</evidence>
<protein>
    <submittedName>
        <fullName evidence="8">Peptide ABC transporter permease</fullName>
    </submittedName>
</protein>
<gene>
    <name evidence="8" type="ORF">ACA29_15990</name>
</gene>
<dbReference type="Pfam" id="PF00528">
    <property type="entry name" value="BPD_transp_1"/>
    <property type="match status" value="1"/>
</dbReference>
<name>A0A0Q9Y3Y4_9BACI</name>
<dbReference type="GO" id="GO:0005886">
    <property type="term" value="C:plasma membrane"/>
    <property type="evidence" value="ECO:0007669"/>
    <property type="project" value="UniProtKB-SubCell"/>
</dbReference>
<dbReference type="SUPFAM" id="SSF161098">
    <property type="entry name" value="MetI-like"/>
    <property type="match status" value="1"/>
</dbReference>
<evidence type="ECO:0000313" key="9">
    <source>
        <dbReference type="Proteomes" id="UP000053881"/>
    </source>
</evidence>
<comment type="subcellular location">
    <subcellularLocation>
        <location evidence="6">Cell membrane</location>
        <topology evidence="6">Multi-pass membrane protein</topology>
    </subcellularLocation>
    <subcellularLocation>
        <location evidence="1">Membrane</location>
        <topology evidence="1">Multi-pass membrane protein</topology>
    </subcellularLocation>
</comment>
<proteinExistence type="inferred from homology"/>
<evidence type="ECO:0000256" key="5">
    <source>
        <dbReference type="ARBA" id="ARBA00023136"/>
    </source>
</evidence>
<keyword evidence="2 6" id="KW-0813">Transport</keyword>
<keyword evidence="3 6" id="KW-0812">Transmembrane</keyword>
<evidence type="ECO:0000259" key="7">
    <source>
        <dbReference type="PROSITE" id="PS50928"/>
    </source>
</evidence>
<evidence type="ECO:0000256" key="2">
    <source>
        <dbReference type="ARBA" id="ARBA00022448"/>
    </source>
</evidence>
<comment type="caution">
    <text evidence="8">The sequence shown here is derived from an EMBL/GenBank/DDBJ whole genome shotgun (WGS) entry which is preliminary data.</text>
</comment>
<keyword evidence="4 6" id="KW-1133">Transmembrane helix</keyword>
<dbReference type="Gene3D" id="1.10.3720.10">
    <property type="entry name" value="MetI-like"/>
    <property type="match status" value="1"/>
</dbReference>
<accession>A0A0Q9Y3Y4</accession>
<feature type="transmembrane region" description="Helical" evidence="6">
    <location>
        <begin position="194"/>
        <end position="215"/>
    </location>
</feature>
<comment type="similarity">
    <text evidence="6">Belongs to the binding-protein-dependent transport system permease family.</text>
</comment>
<evidence type="ECO:0000313" key="8">
    <source>
        <dbReference type="EMBL" id="KRG11652.1"/>
    </source>
</evidence>
<reference evidence="8 9" key="1">
    <citation type="submission" date="2015-06" db="EMBL/GenBank/DDBJ databases">
        <title>Genome sequencing project of Bacillus galactosidilyticus PL133.</title>
        <authorList>
            <person name="Gaiero J."/>
            <person name="Nicol R."/>
            <person name="Habash M."/>
        </authorList>
    </citation>
    <scope>NUCLEOTIDE SEQUENCE [LARGE SCALE GENOMIC DNA]</scope>
    <source>
        <strain evidence="8 9">PL133</strain>
    </source>
</reference>
<dbReference type="AlphaFoldDB" id="A0A0Q9Y3Y4"/>
<keyword evidence="5 6" id="KW-0472">Membrane</keyword>
<dbReference type="CDD" id="cd06261">
    <property type="entry name" value="TM_PBP2"/>
    <property type="match status" value="1"/>
</dbReference>
<dbReference type="PROSITE" id="PS50928">
    <property type="entry name" value="ABC_TM1"/>
    <property type="match status" value="1"/>
</dbReference>
<dbReference type="GO" id="GO:0055085">
    <property type="term" value="P:transmembrane transport"/>
    <property type="evidence" value="ECO:0007669"/>
    <property type="project" value="InterPro"/>
</dbReference>
<dbReference type="PANTHER" id="PTHR43376:SF1">
    <property type="entry name" value="OLIGOPEPTIDE TRANSPORT SYSTEM PERMEASE PROTEIN"/>
    <property type="match status" value="1"/>
</dbReference>
<dbReference type="Proteomes" id="UP000053881">
    <property type="component" value="Unassembled WGS sequence"/>
</dbReference>
<dbReference type="EMBL" id="LGPB01000117">
    <property type="protein sequence ID" value="KRG11652.1"/>
    <property type="molecule type" value="Genomic_DNA"/>
</dbReference>
<feature type="transmembrane region" description="Helical" evidence="6">
    <location>
        <begin position="306"/>
        <end position="330"/>
    </location>
</feature>